<comment type="caution">
    <text evidence="3">The sequence shown here is derived from an EMBL/GenBank/DDBJ whole genome shotgun (WGS) entry which is preliminary data.</text>
</comment>
<feature type="domain" description="Tyr recombinase" evidence="2">
    <location>
        <begin position="9"/>
        <end position="55"/>
    </location>
</feature>
<accession>A0A7X3MSR5</accession>
<dbReference type="EMBL" id="WURB01000008">
    <property type="protein sequence ID" value="MXQ12539.1"/>
    <property type="molecule type" value="Genomic_DNA"/>
</dbReference>
<organism evidence="3 4">
    <name type="scientific">Microvirga makkahensis</name>
    <dbReference type="NCBI Taxonomy" id="1128670"/>
    <lineage>
        <taxon>Bacteria</taxon>
        <taxon>Pseudomonadati</taxon>
        <taxon>Pseudomonadota</taxon>
        <taxon>Alphaproteobacteria</taxon>
        <taxon>Hyphomicrobiales</taxon>
        <taxon>Methylobacteriaceae</taxon>
        <taxon>Microvirga</taxon>
    </lineage>
</organism>
<dbReference type="Pfam" id="PF00589">
    <property type="entry name" value="Phage_integrase"/>
    <property type="match status" value="1"/>
</dbReference>
<gene>
    <name evidence="3" type="ORF">GR328_13930</name>
</gene>
<evidence type="ECO:0000256" key="1">
    <source>
        <dbReference type="ARBA" id="ARBA00023172"/>
    </source>
</evidence>
<dbReference type="SUPFAM" id="SSF56349">
    <property type="entry name" value="DNA breaking-rejoining enzymes"/>
    <property type="match status" value="1"/>
</dbReference>
<proteinExistence type="predicted"/>
<dbReference type="InterPro" id="IPR013762">
    <property type="entry name" value="Integrase-like_cat_sf"/>
</dbReference>
<sequence length="70" mass="8230">MHDLRGQKTAWRRTLAKEETGVTAFRFHDSRHTAATRLLRSSGHLRLVQRLLRHEISPRRPDTRTSRTSI</sequence>
<evidence type="ECO:0000313" key="4">
    <source>
        <dbReference type="Proteomes" id="UP000436483"/>
    </source>
</evidence>
<keyword evidence="1" id="KW-0233">DNA recombination</keyword>
<dbReference type="GO" id="GO:0015074">
    <property type="term" value="P:DNA integration"/>
    <property type="evidence" value="ECO:0007669"/>
    <property type="project" value="InterPro"/>
</dbReference>
<dbReference type="GO" id="GO:0006310">
    <property type="term" value="P:DNA recombination"/>
    <property type="evidence" value="ECO:0007669"/>
    <property type="project" value="UniProtKB-KW"/>
</dbReference>
<evidence type="ECO:0000259" key="2">
    <source>
        <dbReference type="Pfam" id="PF00589"/>
    </source>
</evidence>
<dbReference type="InterPro" id="IPR011010">
    <property type="entry name" value="DNA_brk_join_enz"/>
</dbReference>
<name>A0A7X3MSR5_9HYPH</name>
<dbReference type="AlphaFoldDB" id="A0A7X3MSR5"/>
<dbReference type="RefSeq" id="WP_160885106.1">
    <property type="nucleotide sequence ID" value="NZ_WURB01000008.1"/>
</dbReference>
<reference evidence="3 4" key="2">
    <citation type="submission" date="2020-01" db="EMBL/GenBank/DDBJ databases">
        <title>Microvirga sp. nov., an arsenate reduction bacterium isolated from Tibet hotspring sediments.</title>
        <authorList>
            <person name="Xian W.-D."/>
            <person name="Li W.-J."/>
        </authorList>
    </citation>
    <scope>NUCLEOTIDE SEQUENCE [LARGE SCALE GENOMIC DNA]</scope>
    <source>
        <strain evidence="3 4">KCTC 23863</strain>
    </source>
</reference>
<dbReference type="Proteomes" id="UP000436483">
    <property type="component" value="Unassembled WGS sequence"/>
</dbReference>
<keyword evidence="4" id="KW-1185">Reference proteome</keyword>
<dbReference type="GO" id="GO:0003677">
    <property type="term" value="F:DNA binding"/>
    <property type="evidence" value="ECO:0007669"/>
    <property type="project" value="InterPro"/>
</dbReference>
<dbReference type="InterPro" id="IPR002104">
    <property type="entry name" value="Integrase_catalytic"/>
</dbReference>
<dbReference type="OrthoDB" id="7615137at2"/>
<reference evidence="3 4" key="1">
    <citation type="submission" date="2019-12" db="EMBL/GenBank/DDBJ databases">
        <authorList>
            <person name="Yuan C.-G."/>
        </authorList>
    </citation>
    <scope>NUCLEOTIDE SEQUENCE [LARGE SCALE GENOMIC DNA]</scope>
    <source>
        <strain evidence="3 4">KCTC 23863</strain>
    </source>
</reference>
<protein>
    <submittedName>
        <fullName evidence="3">Tyrosine-type recombinase/integrase</fullName>
    </submittedName>
</protein>
<evidence type="ECO:0000313" key="3">
    <source>
        <dbReference type="EMBL" id="MXQ12539.1"/>
    </source>
</evidence>
<dbReference type="Gene3D" id="1.10.443.10">
    <property type="entry name" value="Intergrase catalytic core"/>
    <property type="match status" value="1"/>
</dbReference>